<dbReference type="Proteomes" id="UP000507470">
    <property type="component" value="Unassembled WGS sequence"/>
</dbReference>
<proteinExistence type="predicted"/>
<reference evidence="2 3" key="1">
    <citation type="submission" date="2020-06" db="EMBL/GenBank/DDBJ databases">
        <authorList>
            <person name="Li R."/>
            <person name="Bekaert M."/>
        </authorList>
    </citation>
    <scope>NUCLEOTIDE SEQUENCE [LARGE SCALE GENOMIC DNA]</scope>
    <source>
        <strain evidence="3">wild</strain>
    </source>
</reference>
<dbReference type="Gene3D" id="3.40.50.12690">
    <property type="match status" value="1"/>
</dbReference>
<evidence type="ECO:0000313" key="2">
    <source>
        <dbReference type="EMBL" id="CAC5424990.1"/>
    </source>
</evidence>
<name>A0A6J8EWW2_MYTCO</name>
<dbReference type="SUPFAM" id="SSF52266">
    <property type="entry name" value="SGNH hydrolase"/>
    <property type="match status" value="1"/>
</dbReference>
<evidence type="ECO:0000256" key="1">
    <source>
        <dbReference type="SAM" id="MobiDB-lite"/>
    </source>
</evidence>
<sequence length="174" mass="19206">MSSFPVLIAGHSQTKYFKQYLSLSKTNVLSYSGFRIDQMFNELQPTIDNYNTVVLHVGANDLSRGSSVKILLRKYQQLTSDIWHSNPTADRLPTSTSNRSPTFTSNRLPTSTSNRSPTSTSNRLPTATSNRLPTSTSNRLPTSTSNRLPTSTSNRLPTSTSNRLPTSTSNHLPA</sequence>
<feature type="compositionally biased region" description="Low complexity" evidence="1">
    <location>
        <begin position="109"/>
        <end position="123"/>
    </location>
</feature>
<dbReference type="EMBL" id="CACVKT020010146">
    <property type="protein sequence ID" value="CAC5424990.1"/>
    <property type="molecule type" value="Genomic_DNA"/>
</dbReference>
<organism evidence="2 3">
    <name type="scientific">Mytilus coruscus</name>
    <name type="common">Sea mussel</name>
    <dbReference type="NCBI Taxonomy" id="42192"/>
    <lineage>
        <taxon>Eukaryota</taxon>
        <taxon>Metazoa</taxon>
        <taxon>Spiralia</taxon>
        <taxon>Lophotrochozoa</taxon>
        <taxon>Mollusca</taxon>
        <taxon>Bivalvia</taxon>
        <taxon>Autobranchia</taxon>
        <taxon>Pteriomorphia</taxon>
        <taxon>Mytilida</taxon>
        <taxon>Mytiloidea</taxon>
        <taxon>Mytilidae</taxon>
        <taxon>Mytilinae</taxon>
        <taxon>Mytilus</taxon>
    </lineage>
</organism>
<dbReference type="OrthoDB" id="6161748at2759"/>
<protein>
    <submittedName>
        <fullName evidence="2">Uncharacterized protein</fullName>
    </submittedName>
</protein>
<gene>
    <name evidence="2" type="ORF">MCOR_56840</name>
</gene>
<feature type="compositionally biased region" description="Polar residues" evidence="1">
    <location>
        <begin position="84"/>
        <end position="108"/>
    </location>
</feature>
<feature type="compositionally biased region" description="Polar residues" evidence="1">
    <location>
        <begin position="124"/>
        <end position="174"/>
    </location>
</feature>
<dbReference type="AlphaFoldDB" id="A0A6J8EWW2"/>
<evidence type="ECO:0000313" key="3">
    <source>
        <dbReference type="Proteomes" id="UP000507470"/>
    </source>
</evidence>
<keyword evidence="3" id="KW-1185">Reference proteome</keyword>
<accession>A0A6J8EWW2</accession>
<feature type="region of interest" description="Disordered" evidence="1">
    <location>
        <begin position="84"/>
        <end position="174"/>
    </location>
</feature>